<keyword evidence="5" id="KW-0238">DNA-binding</keyword>
<keyword evidence="8" id="KW-1185">Reference proteome</keyword>
<dbReference type="PANTHER" id="PTHR33202">
    <property type="entry name" value="ZINC UPTAKE REGULATION PROTEIN"/>
    <property type="match status" value="1"/>
</dbReference>
<protein>
    <submittedName>
        <fullName evidence="7">Fur family transcriptional regulator</fullName>
    </submittedName>
</protein>
<dbReference type="Pfam" id="PF01475">
    <property type="entry name" value="FUR"/>
    <property type="match status" value="1"/>
</dbReference>
<gene>
    <name evidence="7" type="ORF">ACD661_03610</name>
</gene>
<evidence type="ECO:0000256" key="4">
    <source>
        <dbReference type="ARBA" id="ARBA00023015"/>
    </source>
</evidence>
<dbReference type="SUPFAM" id="SSF46785">
    <property type="entry name" value="Winged helix' DNA-binding domain"/>
    <property type="match status" value="1"/>
</dbReference>
<sequence length="144" mass="16728">MKYSLLDKAYKHCVHNGYRYTEPRERVLKILVNENKPLGAYEILEKLSQEVTNPKPQTVYRAIQFWHEEGFIHCIDSLKSYVVCLHEHHVGQTQFLICNHCDFVQELDCVTDINPAYSAANQIEFSISNITIEIKGLCQSCRHS</sequence>
<evidence type="ECO:0000256" key="1">
    <source>
        <dbReference type="ARBA" id="ARBA00007957"/>
    </source>
</evidence>
<evidence type="ECO:0000256" key="3">
    <source>
        <dbReference type="ARBA" id="ARBA00022833"/>
    </source>
</evidence>
<evidence type="ECO:0000313" key="7">
    <source>
        <dbReference type="EMBL" id="MFJ1267643.1"/>
    </source>
</evidence>
<dbReference type="Gene3D" id="1.10.10.10">
    <property type="entry name" value="Winged helix-like DNA-binding domain superfamily/Winged helix DNA-binding domain"/>
    <property type="match status" value="1"/>
</dbReference>
<proteinExistence type="inferred from homology"/>
<comment type="caution">
    <text evidence="7">The sequence shown here is derived from an EMBL/GenBank/DDBJ whole genome shotgun (WGS) entry which is preliminary data.</text>
</comment>
<dbReference type="InterPro" id="IPR036390">
    <property type="entry name" value="WH_DNA-bd_sf"/>
</dbReference>
<dbReference type="InterPro" id="IPR043135">
    <property type="entry name" value="Fur_C"/>
</dbReference>
<dbReference type="InterPro" id="IPR036388">
    <property type="entry name" value="WH-like_DNA-bd_sf"/>
</dbReference>
<dbReference type="InterPro" id="IPR002481">
    <property type="entry name" value="FUR"/>
</dbReference>
<organism evidence="7 8">
    <name type="scientific">Legionella lytica</name>
    <dbReference type="NCBI Taxonomy" id="96232"/>
    <lineage>
        <taxon>Bacteria</taxon>
        <taxon>Pseudomonadati</taxon>
        <taxon>Pseudomonadota</taxon>
        <taxon>Gammaproteobacteria</taxon>
        <taxon>Legionellales</taxon>
        <taxon>Legionellaceae</taxon>
        <taxon>Legionella</taxon>
    </lineage>
</organism>
<name>A0ABW8D4N3_9GAMM</name>
<accession>A0ABW8D4N3</accession>
<keyword evidence="3" id="KW-0862">Zinc</keyword>
<reference evidence="7 8" key="1">
    <citation type="submission" date="2024-08" db="EMBL/GenBank/DDBJ databases">
        <title>Draft Genome Sequence of Legionella lytica strain DSB2004, Isolated From a Fire Sprinkler System.</title>
        <authorList>
            <person name="Everhart A.D."/>
            <person name="Kidane D.T."/>
            <person name="Farone A.L."/>
            <person name="Farone M.B."/>
        </authorList>
    </citation>
    <scope>NUCLEOTIDE SEQUENCE [LARGE SCALE GENOMIC DNA]</scope>
    <source>
        <strain evidence="7 8">DSB2004</strain>
    </source>
</reference>
<dbReference type="RefSeq" id="WP_400186368.1">
    <property type="nucleotide sequence ID" value="NZ_JBGORX010000001.1"/>
</dbReference>
<dbReference type="Proteomes" id="UP001615550">
    <property type="component" value="Unassembled WGS sequence"/>
</dbReference>
<evidence type="ECO:0000256" key="5">
    <source>
        <dbReference type="ARBA" id="ARBA00023125"/>
    </source>
</evidence>
<keyword evidence="6" id="KW-0804">Transcription</keyword>
<evidence type="ECO:0000256" key="2">
    <source>
        <dbReference type="ARBA" id="ARBA00022491"/>
    </source>
</evidence>
<evidence type="ECO:0000313" key="8">
    <source>
        <dbReference type="Proteomes" id="UP001615550"/>
    </source>
</evidence>
<dbReference type="EMBL" id="JBGORX010000001">
    <property type="protein sequence ID" value="MFJ1267643.1"/>
    <property type="molecule type" value="Genomic_DNA"/>
</dbReference>
<dbReference type="Gene3D" id="3.30.1490.190">
    <property type="match status" value="1"/>
</dbReference>
<keyword evidence="4" id="KW-0805">Transcription regulation</keyword>
<keyword evidence="2" id="KW-0678">Repressor</keyword>
<evidence type="ECO:0000256" key="6">
    <source>
        <dbReference type="ARBA" id="ARBA00023163"/>
    </source>
</evidence>
<dbReference type="PANTHER" id="PTHR33202:SF6">
    <property type="entry name" value="ZINC UPTAKE REGULATION PROTEIN"/>
    <property type="match status" value="1"/>
</dbReference>
<comment type="similarity">
    <text evidence="1">Belongs to the Fur family.</text>
</comment>